<dbReference type="GO" id="GO:0001817">
    <property type="term" value="P:regulation of cytokine production"/>
    <property type="evidence" value="ECO:0007669"/>
    <property type="project" value="TreeGrafter"/>
</dbReference>
<dbReference type="SUPFAM" id="SSF48726">
    <property type="entry name" value="Immunoglobulin"/>
    <property type="match status" value="2"/>
</dbReference>
<dbReference type="PANTHER" id="PTHR24100">
    <property type="entry name" value="BUTYROPHILIN"/>
    <property type="match status" value="1"/>
</dbReference>
<dbReference type="GeneTree" id="ENSGT00940000164707"/>
<dbReference type="GO" id="GO:0042110">
    <property type="term" value="P:T cell activation"/>
    <property type="evidence" value="ECO:0007669"/>
    <property type="project" value="UniProtKB-ARBA"/>
</dbReference>
<dbReference type="InterPro" id="IPR036179">
    <property type="entry name" value="Ig-like_dom_sf"/>
</dbReference>
<evidence type="ECO:0000256" key="6">
    <source>
        <dbReference type="ARBA" id="ARBA00023157"/>
    </source>
</evidence>
<sequence>MMKPEFSCFSGFCVYFLFLQVVVSSEKLRVTTPTRHLLARVGGQAELSCQVIPPHSVMHMEVRWFRSGHSQPVYLYRGGHKMSEEAAPEYANRTEFVKEAIGEGKVSLRIYNINILDDGPYQCSFNGSGFIDVAIMNLNVTAVGLETEIHVQAPDADGVMVECNSGGWFPRPQMEWRDSKGATLPHSLKSYSQDEARFFYMKMTLLLTNMSHGSIICCIFNPVTGEEKQTSIILANELFNRDHIWMESLASIVWIMLFVYILYIICFYWRNGCDSGCLSKCFCVVTSWPVQTVHLLFCTGAFFAIYLPHRSRVSLSDPQFPLYNNWITELLFVILFLTICFALPIILLFIQFQFTSLTKWEKNKDGIMDQPRLGKAHETSSLYRKKPGKSWEQEK</sequence>
<dbReference type="InterPro" id="IPR050504">
    <property type="entry name" value="IgSF_BTN/MOG"/>
</dbReference>
<comment type="similarity">
    <text evidence="9">Belongs to the SKINT family.</text>
</comment>
<dbReference type="GO" id="GO:1903037">
    <property type="term" value="P:regulation of leukocyte cell-cell adhesion"/>
    <property type="evidence" value="ECO:0007669"/>
    <property type="project" value="UniProtKB-ARBA"/>
</dbReference>
<feature type="region of interest" description="Disordered" evidence="10">
    <location>
        <begin position="370"/>
        <end position="395"/>
    </location>
</feature>
<evidence type="ECO:0000256" key="7">
    <source>
        <dbReference type="ARBA" id="ARBA00023180"/>
    </source>
</evidence>
<dbReference type="Gene3D" id="2.60.40.10">
    <property type="entry name" value="Immunoglobulins"/>
    <property type="match status" value="2"/>
</dbReference>
<evidence type="ECO:0000256" key="12">
    <source>
        <dbReference type="SAM" id="SignalP"/>
    </source>
</evidence>
<feature type="chain" id="PRO_5035000227" evidence="12">
    <location>
        <begin position="26"/>
        <end position="395"/>
    </location>
</feature>
<dbReference type="GO" id="GO:0050852">
    <property type="term" value="P:T cell receptor signaling pathway"/>
    <property type="evidence" value="ECO:0007669"/>
    <property type="project" value="TreeGrafter"/>
</dbReference>
<dbReference type="Ensembl" id="ENSMSIT00000032339.1">
    <property type="protein sequence ID" value="ENSMSIP00000025633.1"/>
    <property type="gene ID" value="ENSMSIG00000021632.1"/>
</dbReference>
<evidence type="ECO:0000256" key="3">
    <source>
        <dbReference type="ARBA" id="ARBA00022729"/>
    </source>
</evidence>
<evidence type="ECO:0000256" key="8">
    <source>
        <dbReference type="ARBA" id="ARBA00023319"/>
    </source>
</evidence>
<feature type="transmembrane region" description="Helical" evidence="11">
    <location>
        <begin position="249"/>
        <end position="269"/>
    </location>
</feature>
<evidence type="ECO:0000313" key="15">
    <source>
        <dbReference type="Proteomes" id="UP000694415"/>
    </source>
</evidence>
<dbReference type="PANTHER" id="PTHR24100:SF51">
    <property type="entry name" value="SELECTION AND UPKEEP OF INTRAEPITHELIAL T-CELLS PROTEIN 7-RELATED"/>
    <property type="match status" value="1"/>
</dbReference>
<accession>A0A8C6HRY7</accession>
<keyword evidence="6" id="KW-1015">Disulfide bond</keyword>
<proteinExistence type="inferred from homology"/>
<evidence type="ECO:0000313" key="14">
    <source>
        <dbReference type="Ensembl" id="ENSMSIP00000025633.1"/>
    </source>
</evidence>
<dbReference type="InterPro" id="IPR013783">
    <property type="entry name" value="Ig-like_fold"/>
</dbReference>
<feature type="transmembrane region" description="Helical" evidence="11">
    <location>
        <begin position="326"/>
        <end position="350"/>
    </location>
</feature>
<dbReference type="PROSITE" id="PS50835">
    <property type="entry name" value="IG_LIKE"/>
    <property type="match status" value="1"/>
</dbReference>
<dbReference type="Proteomes" id="UP000694415">
    <property type="component" value="Unplaced"/>
</dbReference>
<evidence type="ECO:0000256" key="11">
    <source>
        <dbReference type="SAM" id="Phobius"/>
    </source>
</evidence>
<keyword evidence="8" id="KW-0393">Immunoglobulin domain</keyword>
<dbReference type="CDD" id="cd05713">
    <property type="entry name" value="IgV_MOG_like"/>
    <property type="match status" value="1"/>
</dbReference>
<dbReference type="FunFam" id="2.60.40.10:FF:000142">
    <property type="entry name" value="V-set domain-containing T-cell activation inhibitor 1"/>
    <property type="match status" value="1"/>
</dbReference>
<evidence type="ECO:0000256" key="1">
    <source>
        <dbReference type="ARBA" id="ARBA00004141"/>
    </source>
</evidence>
<evidence type="ECO:0000256" key="4">
    <source>
        <dbReference type="ARBA" id="ARBA00022989"/>
    </source>
</evidence>
<dbReference type="GO" id="GO:0009897">
    <property type="term" value="C:external side of plasma membrane"/>
    <property type="evidence" value="ECO:0007669"/>
    <property type="project" value="TreeGrafter"/>
</dbReference>
<dbReference type="FunFam" id="2.60.40.10:FF:000088">
    <property type="entry name" value="Butyrophilin subfamily 1 member A1"/>
    <property type="match status" value="1"/>
</dbReference>
<feature type="signal peptide" evidence="12">
    <location>
        <begin position="1"/>
        <end position="25"/>
    </location>
</feature>
<comment type="subcellular location">
    <subcellularLocation>
        <location evidence="1">Membrane</location>
        <topology evidence="1">Multi-pass membrane protein</topology>
    </subcellularLocation>
</comment>
<dbReference type="AlphaFoldDB" id="A0A8C6HRY7"/>
<keyword evidence="7" id="KW-0325">Glycoprotein</keyword>
<dbReference type="SMART" id="SM00409">
    <property type="entry name" value="IG"/>
    <property type="match status" value="1"/>
</dbReference>
<reference evidence="14" key="2">
    <citation type="submission" date="2025-09" db="UniProtKB">
        <authorList>
            <consortium name="Ensembl"/>
        </authorList>
    </citation>
    <scope>IDENTIFICATION</scope>
</reference>
<dbReference type="GO" id="GO:0050863">
    <property type="term" value="P:regulation of T cell activation"/>
    <property type="evidence" value="ECO:0007669"/>
    <property type="project" value="UniProtKB-ARBA"/>
</dbReference>
<name>A0A8C6HRY7_MUSSI</name>
<keyword evidence="5 11" id="KW-0472">Membrane</keyword>
<feature type="domain" description="Ig-like" evidence="13">
    <location>
        <begin position="26"/>
        <end position="141"/>
    </location>
</feature>
<evidence type="ECO:0000259" key="13">
    <source>
        <dbReference type="PROSITE" id="PS50835"/>
    </source>
</evidence>
<keyword evidence="4 11" id="KW-1133">Transmembrane helix</keyword>
<keyword evidence="2 11" id="KW-0812">Transmembrane</keyword>
<dbReference type="InterPro" id="IPR013106">
    <property type="entry name" value="Ig_V-set"/>
</dbReference>
<dbReference type="InterPro" id="IPR003599">
    <property type="entry name" value="Ig_sub"/>
</dbReference>
<dbReference type="InterPro" id="IPR053896">
    <property type="entry name" value="BTN3A2-like_Ig-C"/>
</dbReference>
<dbReference type="GO" id="GO:0005102">
    <property type="term" value="F:signaling receptor binding"/>
    <property type="evidence" value="ECO:0007669"/>
    <property type="project" value="TreeGrafter"/>
</dbReference>
<keyword evidence="15" id="KW-1185">Reference proteome</keyword>
<evidence type="ECO:0000256" key="9">
    <source>
        <dbReference type="ARBA" id="ARBA00038221"/>
    </source>
</evidence>
<evidence type="ECO:0000256" key="5">
    <source>
        <dbReference type="ARBA" id="ARBA00023136"/>
    </source>
</evidence>
<dbReference type="Pfam" id="PF07686">
    <property type="entry name" value="V-set"/>
    <property type="match status" value="1"/>
</dbReference>
<dbReference type="Pfam" id="PF22705">
    <property type="entry name" value="C2-set_3"/>
    <property type="match status" value="1"/>
</dbReference>
<evidence type="ECO:0000256" key="10">
    <source>
        <dbReference type="SAM" id="MobiDB-lite"/>
    </source>
</evidence>
<organism evidence="14 15">
    <name type="scientific">Mus spicilegus</name>
    <name type="common">Mound-building mouse</name>
    <dbReference type="NCBI Taxonomy" id="10103"/>
    <lineage>
        <taxon>Eukaryota</taxon>
        <taxon>Metazoa</taxon>
        <taxon>Chordata</taxon>
        <taxon>Craniata</taxon>
        <taxon>Vertebrata</taxon>
        <taxon>Euteleostomi</taxon>
        <taxon>Mammalia</taxon>
        <taxon>Eutheria</taxon>
        <taxon>Euarchontoglires</taxon>
        <taxon>Glires</taxon>
        <taxon>Rodentia</taxon>
        <taxon>Myomorpha</taxon>
        <taxon>Muroidea</taxon>
        <taxon>Muridae</taxon>
        <taxon>Murinae</taxon>
        <taxon>Mus</taxon>
        <taxon>Mus</taxon>
    </lineage>
</organism>
<protein>
    <submittedName>
        <fullName evidence="14">Selection and upkeep of intraepithelial T cells 7</fullName>
    </submittedName>
</protein>
<dbReference type="InterPro" id="IPR007110">
    <property type="entry name" value="Ig-like_dom"/>
</dbReference>
<reference evidence="14" key="1">
    <citation type="submission" date="2025-08" db="UniProtKB">
        <authorList>
            <consortium name="Ensembl"/>
        </authorList>
    </citation>
    <scope>IDENTIFICATION</scope>
</reference>
<evidence type="ECO:0000256" key="2">
    <source>
        <dbReference type="ARBA" id="ARBA00022692"/>
    </source>
</evidence>
<keyword evidence="3 12" id="KW-0732">Signal</keyword>
<feature type="transmembrane region" description="Helical" evidence="11">
    <location>
        <begin position="281"/>
        <end position="306"/>
    </location>
</feature>